<dbReference type="PROSITE" id="PS00130">
    <property type="entry name" value="U_DNA_GLYCOSYLASE"/>
    <property type="match status" value="1"/>
</dbReference>
<evidence type="ECO:0000256" key="5">
    <source>
        <dbReference type="PROSITE-ProRule" id="PRU10072"/>
    </source>
</evidence>
<dbReference type="AlphaFoldDB" id="A0A448XDH4"/>
<evidence type="ECO:0000256" key="3">
    <source>
        <dbReference type="ARBA" id="ARBA00022801"/>
    </source>
</evidence>
<dbReference type="GO" id="GO:0097510">
    <property type="term" value="P:base-excision repair, AP site formation via deaminated base removal"/>
    <property type="evidence" value="ECO:0007669"/>
    <property type="project" value="TreeGrafter"/>
</dbReference>
<dbReference type="InterPro" id="IPR018085">
    <property type="entry name" value="Ura-DNA_Glyclase_AS"/>
</dbReference>
<sequence>MSTYEHYLFFIPLINIPPTTIRQAFSQPKIFKSLSGKVAEIRRGLDASVNHLTSGLAADWTCGLADTLRSSKIHQLAQFLVSERVGRIPIFPPADQANLFFYFCRYNTDLIISSTFMHAYSLISLLCIKVFSWSQLTPIDSVRVVLLGQDPYHGPGQAHGLAFSVRRPKPSPPSLINMYKELVSSLPADGGDSTIWPPNHGDLTNWARQGVLLLNAVLTVRSGQPNSHQNKGWEVLTDAVVAHLNKMRSLLPIRNKTGACAPTVQSIMISLACLRNGRRSMVVS</sequence>
<dbReference type="InterPro" id="IPR002043">
    <property type="entry name" value="UDG_fam1"/>
</dbReference>
<dbReference type="GO" id="GO:0004844">
    <property type="term" value="F:uracil DNA N-glycosylase activity"/>
    <property type="evidence" value="ECO:0007669"/>
    <property type="project" value="InterPro"/>
</dbReference>
<dbReference type="Gene3D" id="3.40.470.10">
    <property type="entry name" value="Uracil-DNA glycosylase-like domain"/>
    <property type="match status" value="1"/>
</dbReference>
<dbReference type="SMART" id="SM00987">
    <property type="entry name" value="UreE_C"/>
    <property type="match status" value="1"/>
</dbReference>
<keyword evidence="8" id="KW-1185">Reference proteome</keyword>
<comment type="caution">
    <text evidence="7">The sequence shown here is derived from an EMBL/GenBank/DDBJ whole genome shotgun (WGS) entry which is preliminary data.</text>
</comment>
<dbReference type="OrthoDB" id="10031947at2759"/>
<dbReference type="PANTHER" id="PTHR11264:SF0">
    <property type="entry name" value="URACIL-DNA GLYCOSYLASE"/>
    <property type="match status" value="1"/>
</dbReference>
<accession>A0A448XDH4</accession>
<dbReference type="InterPro" id="IPR005122">
    <property type="entry name" value="Uracil-DNA_glycosylase-like"/>
</dbReference>
<evidence type="ECO:0000256" key="4">
    <source>
        <dbReference type="ARBA" id="ARBA00023204"/>
    </source>
</evidence>
<feature type="active site" description="Proton acceptor" evidence="5">
    <location>
        <position position="150"/>
    </location>
</feature>
<protein>
    <recommendedName>
        <fullName evidence="6">Uracil-DNA glycosylase-like domain-containing protein</fullName>
    </recommendedName>
</protein>
<evidence type="ECO:0000313" key="7">
    <source>
        <dbReference type="EMBL" id="VEL34290.1"/>
    </source>
</evidence>
<dbReference type="Pfam" id="PF03167">
    <property type="entry name" value="UDG"/>
    <property type="match status" value="1"/>
</dbReference>
<dbReference type="SUPFAM" id="SSF52141">
    <property type="entry name" value="Uracil-DNA glycosylase-like"/>
    <property type="match status" value="1"/>
</dbReference>
<evidence type="ECO:0000256" key="1">
    <source>
        <dbReference type="ARBA" id="ARBA00008184"/>
    </source>
</evidence>
<dbReference type="GO" id="GO:0005739">
    <property type="term" value="C:mitochondrion"/>
    <property type="evidence" value="ECO:0007669"/>
    <property type="project" value="TreeGrafter"/>
</dbReference>
<evidence type="ECO:0000256" key="2">
    <source>
        <dbReference type="ARBA" id="ARBA00022763"/>
    </source>
</evidence>
<dbReference type="PANTHER" id="PTHR11264">
    <property type="entry name" value="URACIL-DNA GLYCOSYLASE"/>
    <property type="match status" value="1"/>
</dbReference>
<evidence type="ECO:0000259" key="6">
    <source>
        <dbReference type="SMART" id="SM00986"/>
    </source>
</evidence>
<gene>
    <name evidence="7" type="ORF">PXEA_LOCUS27730</name>
</gene>
<name>A0A448XDH4_9PLAT</name>
<evidence type="ECO:0000313" key="8">
    <source>
        <dbReference type="Proteomes" id="UP000784294"/>
    </source>
</evidence>
<keyword evidence="3" id="KW-0378">Hydrolase</keyword>
<proteinExistence type="inferred from homology"/>
<organism evidence="7 8">
    <name type="scientific">Protopolystoma xenopodis</name>
    <dbReference type="NCBI Taxonomy" id="117903"/>
    <lineage>
        <taxon>Eukaryota</taxon>
        <taxon>Metazoa</taxon>
        <taxon>Spiralia</taxon>
        <taxon>Lophotrochozoa</taxon>
        <taxon>Platyhelminthes</taxon>
        <taxon>Monogenea</taxon>
        <taxon>Polyopisthocotylea</taxon>
        <taxon>Polystomatidea</taxon>
        <taxon>Polystomatidae</taxon>
        <taxon>Protopolystoma</taxon>
    </lineage>
</organism>
<reference evidence="7" key="1">
    <citation type="submission" date="2018-11" db="EMBL/GenBank/DDBJ databases">
        <authorList>
            <consortium name="Pathogen Informatics"/>
        </authorList>
    </citation>
    <scope>NUCLEOTIDE SEQUENCE</scope>
</reference>
<dbReference type="InterPro" id="IPR036895">
    <property type="entry name" value="Uracil-DNA_glycosylase-like_sf"/>
</dbReference>
<dbReference type="GO" id="GO:0005634">
    <property type="term" value="C:nucleus"/>
    <property type="evidence" value="ECO:0007669"/>
    <property type="project" value="TreeGrafter"/>
</dbReference>
<dbReference type="SMART" id="SM00986">
    <property type="entry name" value="UDG"/>
    <property type="match status" value="1"/>
</dbReference>
<keyword evidence="2" id="KW-0227">DNA damage</keyword>
<dbReference type="CDD" id="cd10027">
    <property type="entry name" value="UDG-F1-like"/>
    <property type="match status" value="1"/>
</dbReference>
<feature type="domain" description="Uracil-DNA glycosylase-like" evidence="6">
    <location>
        <begin position="135"/>
        <end position="254"/>
    </location>
</feature>
<comment type="similarity">
    <text evidence="1">Belongs to the uracil-DNA glycosylase (UDG) superfamily. UNG family.</text>
</comment>
<keyword evidence="4" id="KW-0234">DNA repair</keyword>
<dbReference type="Proteomes" id="UP000784294">
    <property type="component" value="Unassembled WGS sequence"/>
</dbReference>
<dbReference type="EMBL" id="CAAALY010247358">
    <property type="protein sequence ID" value="VEL34290.1"/>
    <property type="molecule type" value="Genomic_DNA"/>
</dbReference>